<feature type="domain" description="Bacterial toxin 34" evidence="2">
    <location>
        <begin position="277"/>
        <end position="334"/>
    </location>
</feature>
<dbReference type="RefSeq" id="WP_161975668.1">
    <property type="nucleotide sequence ID" value="NZ_BIFR01000002.1"/>
</dbReference>
<evidence type="ECO:0000259" key="2">
    <source>
        <dbReference type="Pfam" id="PF15606"/>
    </source>
</evidence>
<feature type="transmembrane region" description="Helical" evidence="1">
    <location>
        <begin position="249"/>
        <end position="267"/>
    </location>
</feature>
<dbReference type="Proteomes" id="UP000287352">
    <property type="component" value="Unassembled WGS sequence"/>
</dbReference>
<evidence type="ECO:0000313" key="3">
    <source>
        <dbReference type="EMBL" id="GCE14583.1"/>
    </source>
</evidence>
<dbReference type="AlphaFoldDB" id="A0A402A615"/>
<gene>
    <name evidence="3" type="ORF">KTT_44420</name>
</gene>
<comment type="caution">
    <text evidence="3">The sequence shown here is derived from an EMBL/GenBank/DDBJ whole genome shotgun (WGS) entry which is preliminary data.</text>
</comment>
<accession>A0A402A615</accession>
<feature type="transmembrane region" description="Helical" evidence="1">
    <location>
        <begin position="222"/>
        <end position="243"/>
    </location>
</feature>
<dbReference type="InterPro" id="IPR028947">
    <property type="entry name" value="Ntox34"/>
</dbReference>
<evidence type="ECO:0000313" key="4">
    <source>
        <dbReference type="Proteomes" id="UP000287352"/>
    </source>
</evidence>
<reference evidence="4" key="1">
    <citation type="submission" date="2018-12" db="EMBL/GenBank/DDBJ databases">
        <title>Tengunoibacter tsumagoiensis gen. nov., sp. nov., Dictyobacter kobayashii sp. nov., D. alpinus sp. nov., and D. joshuensis sp. nov. and description of Dictyobacteraceae fam. nov. within the order Ktedonobacterales isolated from Tengu-no-mugimeshi.</title>
        <authorList>
            <person name="Wang C.M."/>
            <person name="Zheng Y."/>
            <person name="Sakai Y."/>
            <person name="Toyoda A."/>
            <person name="Minakuchi Y."/>
            <person name="Abe K."/>
            <person name="Yokota A."/>
            <person name="Yabe S."/>
        </authorList>
    </citation>
    <scope>NUCLEOTIDE SEQUENCE [LARGE SCALE GENOMIC DNA]</scope>
    <source>
        <strain evidence="4">Uno3</strain>
    </source>
</reference>
<dbReference type="EMBL" id="BIFR01000002">
    <property type="protein sequence ID" value="GCE14583.1"/>
    <property type="molecule type" value="Genomic_DNA"/>
</dbReference>
<feature type="transmembrane region" description="Helical" evidence="1">
    <location>
        <begin position="192"/>
        <end position="215"/>
    </location>
</feature>
<protein>
    <recommendedName>
        <fullName evidence="2">Bacterial toxin 34 domain-containing protein</fullName>
    </recommendedName>
</protein>
<sequence>MGLFSAVINGITRVENDMESLASHAFNDLEALGISIGGDIGWLVHFLIDAGEDPVTTISHLCSKIESMGGEVGSTLGELASGIMTYGLTGFAQKKVKQAIAPLEQALKGSTTRSQAVASVHQTTIQTMQTKLDALQMGDPAGKMAWQGESVASMQLSFTSLSGGINNLTVPLEGDGAQARLNQICEQALIDIIVAGTIVVVLEIVVTAIVAVVGVETGPGEILILGGGAALIAETLEVILFLIGADLLIWLLGTIAIYTVGEIQGISTHPMSKGGNKNVGDTGIENEARALIAAGAAASMCEALANLMDAAKGAKDTKRQQRIKATQKKYGCRHKGGD</sequence>
<proteinExistence type="predicted"/>
<evidence type="ECO:0000256" key="1">
    <source>
        <dbReference type="SAM" id="Phobius"/>
    </source>
</evidence>
<organism evidence="3 4">
    <name type="scientific">Tengunoibacter tsumagoiensis</name>
    <dbReference type="NCBI Taxonomy" id="2014871"/>
    <lineage>
        <taxon>Bacteria</taxon>
        <taxon>Bacillati</taxon>
        <taxon>Chloroflexota</taxon>
        <taxon>Ktedonobacteria</taxon>
        <taxon>Ktedonobacterales</taxon>
        <taxon>Dictyobacteraceae</taxon>
        <taxon>Tengunoibacter</taxon>
    </lineage>
</organism>
<keyword evidence="4" id="KW-1185">Reference proteome</keyword>
<dbReference type="Pfam" id="PF15606">
    <property type="entry name" value="Ntox34"/>
    <property type="match status" value="1"/>
</dbReference>
<name>A0A402A615_9CHLR</name>
<keyword evidence="1" id="KW-0472">Membrane</keyword>
<keyword evidence="1" id="KW-0812">Transmembrane</keyword>
<keyword evidence="1" id="KW-1133">Transmembrane helix</keyword>